<reference evidence="1" key="1">
    <citation type="submission" date="2020-05" db="EMBL/GenBank/DDBJ databases">
        <authorList>
            <person name="Chiriac C."/>
            <person name="Salcher M."/>
            <person name="Ghai R."/>
            <person name="Kavagutti S V."/>
        </authorList>
    </citation>
    <scope>NUCLEOTIDE SEQUENCE</scope>
</reference>
<gene>
    <name evidence="1" type="ORF">UFOVP1015_13</name>
    <name evidence="2" type="ORF">UFOVP1551_44</name>
</gene>
<sequence>MNHLNHTDRRRTIYEALMLVTQRKGRTVLGSEVAKSESRDSDTLRTKRVLIRLLQSYKVPSKEIFKEFGLVDTPQRTKGTSFYELTRMAKDLIEIGLTEQIENEIMAIFKRNELKVM</sequence>
<name>A0A6J5Q3B5_9CAUD</name>
<accession>A0A6J5Q3B5</accession>
<evidence type="ECO:0000313" key="1">
    <source>
        <dbReference type="EMBL" id="CAB4177882.1"/>
    </source>
</evidence>
<organism evidence="1">
    <name type="scientific">uncultured Caudovirales phage</name>
    <dbReference type="NCBI Taxonomy" id="2100421"/>
    <lineage>
        <taxon>Viruses</taxon>
        <taxon>Duplodnaviria</taxon>
        <taxon>Heunggongvirae</taxon>
        <taxon>Uroviricota</taxon>
        <taxon>Caudoviricetes</taxon>
        <taxon>Peduoviridae</taxon>
        <taxon>Maltschvirus</taxon>
        <taxon>Maltschvirus maltsch</taxon>
    </lineage>
</organism>
<evidence type="ECO:0000313" key="2">
    <source>
        <dbReference type="EMBL" id="CAB5229375.1"/>
    </source>
</evidence>
<dbReference type="EMBL" id="LR798401">
    <property type="protein sequence ID" value="CAB5229375.1"/>
    <property type="molecule type" value="Genomic_DNA"/>
</dbReference>
<protein>
    <submittedName>
        <fullName evidence="1">Uncharacterized protein</fullName>
    </submittedName>
</protein>
<proteinExistence type="predicted"/>
<dbReference type="EMBL" id="LR796962">
    <property type="protein sequence ID" value="CAB4177882.1"/>
    <property type="molecule type" value="Genomic_DNA"/>
</dbReference>